<dbReference type="FunFam" id="1.10.10.10:FF:000099">
    <property type="entry name" value="Two-component system response regulator TorR"/>
    <property type="match status" value="1"/>
</dbReference>
<evidence type="ECO:0000256" key="2">
    <source>
        <dbReference type="ARBA" id="ARBA00022490"/>
    </source>
</evidence>
<keyword evidence="2" id="KW-0963">Cytoplasm</keyword>
<keyword evidence="5" id="KW-0805">Transcription regulation</keyword>
<dbReference type="PROSITE" id="PS50110">
    <property type="entry name" value="RESPONSE_REGULATORY"/>
    <property type="match status" value="1"/>
</dbReference>
<dbReference type="GO" id="GO:0032993">
    <property type="term" value="C:protein-DNA complex"/>
    <property type="evidence" value="ECO:0007669"/>
    <property type="project" value="TreeGrafter"/>
</dbReference>
<keyword evidence="15" id="KW-1185">Reference proteome</keyword>
<dbReference type="SUPFAM" id="SSF46894">
    <property type="entry name" value="C-terminal effector domain of the bipartite response regulators"/>
    <property type="match status" value="1"/>
</dbReference>
<feature type="domain" description="Response regulatory" evidence="12">
    <location>
        <begin position="50"/>
        <end position="163"/>
    </location>
</feature>
<reference evidence="14 15" key="1">
    <citation type="submission" date="2017-01" db="EMBL/GenBank/DDBJ databases">
        <authorList>
            <person name="Mah S.A."/>
            <person name="Swanson W.J."/>
            <person name="Moy G.W."/>
            <person name="Vacquier V.D."/>
        </authorList>
    </citation>
    <scope>NUCLEOTIDE SEQUENCE [LARGE SCALE GENOMIC DNA]</scope>
    <source>
        <strain evidence="14 15">DSM 26375</strain>
    </source>
</reference>
<evidence type="ECO:0000256" key="9">
    <source>
        <dbReference type="PROSITE-ProRule" id="PRU00169"/>
    </source>
</evidence>
<dbReference type="CDD" id="cd00383">
    <property type="entry name" value="trans_reg_C"/>
    <property type="match status" value="1"/>
</dbReference>
<dbReference type="Proteomes" id="UP000186141">
    <property type="component" value="Unassembled WGS sequence"/>
</dbReference>
<evidence type="ECO:0000313" key="14">
    <source>
        <dbReference type="EMBL" id="SIT19610.1"/>
    </source>
</evidence>
<evidence type="ECO:0000256" key="6">
    <source>
        <dbReference type="ARBA" id="ARBA00023125"/>
    </source>
</evidence>
<gene>
    <name evidence="14" type="ORF">SAMN05421774_10812</name>
</gene>
<keyword evidence="6 10" id="KW-0238">DNA-binding</keyword>
<evidence type="ECO:0000256" key="11">
    <source>
        <dbReference type="SAM" id="MobiDB-lite"/>
    </source>
</evidence>
<sequence length="284" mass="31016">MSQKSASPTPELYRSVANPAGCDGSGQNNLPNRVAPRYQGLMTDPARAPHILVVDDHREIRDAVTRYLEKNGLRASAAKDVPEMDAALRAGRFDLVVLDVMMPGEDGLSAARRLAAAGGPPVLMLSALGEDTDRIVGLEVGADDYLVKPFNPRELLARVKAILRRSDRPEPLAGTLGGRKLAFAGWVLDTDTRALTHEDGREVSLTTAEFKLLTAFLERPRFVLSRDQLLDITSGRTADVFDRTIDNQVSRLRRKIEDDPAHPQIIATIRSGGYSLAADVREVT</sequence>
<dbReference type="EMBL" id="FTOT01000008">
    <property type="protein sequence ID" value="SIT19610.1"/>
    <property type="molecule type" value="Genomic_DNA"/>
</dbReference>
<evidence type="ECO:0000256" key="1">
    <source>
        <dbReference type="ARBA" id="ARBA00004496"/>
    </source>
</evidence>
<evidence type="ECO:0000259" key="13">
    <source>
        <dbReference type="PROSITE" id="PS51755"/>
    </source>
</evidence>
<evidence type="ECO:0000313" key="15">
    <source>
        <dbReference type="Proteomes" id="UP000186141"/>
    </source>
</evidence>
<evidence type="ECO:0000259" key="12">
    <source>
        <dbReference type="PROSITE" id="PS50110"/>
    </source>
</evidence>
<dbReference type="GO" id="GO:0005829">
    <property type="term" value="C:cytosol"/>
    <property type="evidence" value="ECO:0007669"/>
    <property type="project" value="TreeGrafter"/>
</dbReference>
<comment type="subcellular location">
    <subcellularLocation>
        <location evidence="1">Cytoplasm</location>
    </subcellularLocation>
</comment>
<dbReference type="InterPro" id="IPR001867">
    <property type="entry name" value="OmpR/PhoB-type_DNA-bd"/>
</dbReference>
<feature type="modified residue" description="4-aspartylphosphate" evidence="9">
    <location>
        <position position="99"/>
    </location>
</feature>
<evidence type="ECO:0000256" key="8">
    <source>
        <dbReference type="ARBA" id="ARBA00067337"/>
    </source>
</evidence>
<keyword evidence="3 9" id="KW-0597">Phosphoprotein</keyword>
<dbReference type="PANTHER" id="PTHR48111:SF4">
    <property type="entry name" value="DNA-BINDING DUAL TRANSCRIPTIONAL REGULATOR OMPR"/>
    <property type="match status" value="1"/>
</dbReference>
<keyword evidence="7" id="KW-0804">Transcription</keyword>
<dbReference type="SMART" id="SM00448">
    <property type="entry name" value="REC"/>
    <property type="match status" value="1"/>
</dbReference>
<proteinExistence type="predicted"/>
<dbReference type="PANTHER" id="PTHR48111">
    <property type="entry name" value="REGULATOR OF RPOS"/>
    <property type="match status" value="1"/>
</dbReference>
<dbReference type="Pfam" id="PF00072">
    <property type="entry name" value="Response_reg"/>
    <property type="match status" value="1"/>
</dbReference>
<dbReference type="PROSITE" id="PS51755">
    <property type="entry name" value="OMPR_PHOB"/>
    <property type="match status" value="1"/>
</dbReference>
<dbReference type="GO" id="GO:0000156">
    <property type="term" value="F:phosphorelay response regulator activity"/>
    <property type="evidence" value="ECO:0007669"/>
    <property type="project" value="TreeGrafter"/>
</dbReference>
<name>A0A1N7Q9S0_9RHOB</name>
<dbReference type="SUPFAM" id="SSF52172">
    <property type="entry name" value="CheY-like"/>
    <property type="match status" value="1"/>
</dbReference>
<dbReference type="GO" id="GO:0000976">
    <property type="term" value="F:transcription cis-regulatory region binding"/>
    <property type="evidence" value="ECO:0007669"/>
    <property type="project" value="TreeGrafter"/>
</dbReference>
<feature type="region of interest" description="Disordered" evidence="11">
    <location>
        <begin position="1"/>
        <end position="35"/>
    </location>
</feature>
<feature type="DNA-binding region" description="OmpR/PhoB-type" evidence="10">
    <location>
        <begin position="178"/>
        <end position="278"/>
    </location>
</feature>
<dbReference type="AlphaFoldDB" id="A0A1N7Q9S0"/>
<dbReference type="InterPro" id="IPR011006">
    <property type="entry name" value="CheY-like_superfamily"/>
</dbReference>
<dbReference type="Pfam" id="PF00486">
    <property type="entry name" value="Trans_reg_C"/>
    <property type="match status" value="1"/>
</dbReference>
<dbReference type="Gene3D" id="3.40.50.2300">
    <property type="match status" value="1"/>
</dbReference>
<evidence type="ECO:0000256" key="5">
    <source>
        <dbReference type="ARBA" id="ARBA00023015"/>
    </source>
</evidence>
<evidence type="ECO:0000256" key="7">
    <source>
        <dbReference type="ARBA" id="ARBA00023163"/>
    </source>
</evidence>
<dbReference type="STRING" id="1086013.SAMN05421774_10812"/>
<evidence type="ECO:0000256" key="10">
    <source>
        <dbReference type="PROSITE-ProRule" id="PRU01091"/>
    </source>
</evidence>
<dbReference type="Gene3D" id="6.10.250.690">
    <property type="match status" value="1"/>
</dbReference>
<dbReference type="InterPro" id="IPR036388">
    <property type="entry name" value="WH-like_DNA-bd_sf"/>
</dbReference>
<protein>
    <recommendedName>
        <fullName evidence="8">Regulatory protein VirG</fullName>
    </recommendedName>
</protein>
<keyword evidence="4" id="KW-0902">Two-component regulatory system</keyword>
<dbReference type="InterPro" id="IPR039420">
    <property type="entry name" value="WalR-like"/>
</dbReference>
<dbReference type="Gene3D" id="1.10.10.10">
    <property type="entry name" value="Winged helix-like DNA-binding domain superfamily/Winged helix DNA-binding domain"/>
    <property type="match status" value="1"/>
</dbReference>
<organism evidence="14 15">
    <name type="scientific">Gemmobacter megaterium</name>
    <dbReference type="NCBI Taxonomy" id="1086013"/>
    <lineage>
        <taxon>Bacteria</taxon>
        <taxon>Pseudomonadati</taxon>
        <taxon>Pseudomonadota</taxon>
        <taxon>Alphaproteobacteria</taxon>
        <taxon>Rhodobacterales</taxon>
        <taxon>Paracoccaceae</taxon>
        <taxon>Gemmobacter</taxon>
    </lineage>
</organism>
<evidence type="ECO:0000256" key="3">
    <source>
        <dbReference type="ARBA" id="ARBA00022553"/>
    </source>
</evidence>
<accession>A0A1N7Q9S0</accession>
<feature type="domain" description="OmpR/PhoB-type" evidence="13">
    <location>
        <begin position="178"/>
        <end position="278"/>
    </location>
</feature>
<dbReference type="InterPro" id="IPR001789">
    <property type="entry name" value="Sig_transdc_resp-reg_receiver"/>
</dbReference>
<evidence type="ECO:0000256" key="4">
    <source>
        <dbReference type="ARBA" id="ARBA00023012"/>
    </source>
</evidence>
<dbReference type="SMART" id="SM00862">
    <property type="entry name" value="Trans_reg_C"/>
    <property type="match status" value="1"/>
</dbReference>
<dbReference type="InterPro" id="IPR016032">
    <property type="entry name" value="Sig_transdc_resp-reg_C-effctor"/>
</dbReference>
<dbReference type="GO" id="GO:0006355">
    <property type="term" value="P:regulation of DNA-templated transcription"/>
    <property type="evidence" value="ECO:0007669"/>
    <property type="project" value="InterPro"/>
</dbReference>